<evidence type="ECO:0000256" key="1">
    <source>
        <dbReference type="ARBA" id="ARBA00009995"/>
    </source>
</evidence>
<evidence type="ECO:0000256" key="3">
    <source>
        <dbReference type="SAM" id="MobiDB-lite"/>
    </source>
</evidence>
<reference evidence="4" key="1">
    <citation type="submission" date="2021-01" db="UniProtKB">
        <authorList>
            <consortium name="EnsemblPlants"/>
        </authorList>
    </citation>
    <scope>IDENTIFICATION</scope>
</reference>
<evidence type="ECO:0000313" key="5">
    <source>
        <dbReference type="Proteomes" id="UP000594263"/>
    </source>
</evidence>
<dbReference type="CDD" id="cd03784">
    <property type="entry name" value="GT1_Gtf-like"/>
    <property type="match status" value="1"/>
</dbReference>
<dbReference type="Pfam" id="PF00201">
    <property type="entry name" value="UDPGT"/>
    <property type="match status" value="1"/>
</dbReference>
<dbReference type="OMA" id="CMELCKH"/>
<keyword evidence="5" id="KW-1185">Reference proteome</keyword>
<dbReference type="AlphaFoldDB" id="A0A7N1A3I0"/>
<accession>A0A7N1A3I0</accession>
<dbReference type="Gramene" id="Kaladp0091s0165.1.v1.1">
    <property type="protein sequence ID" value="Kaladp0091s0165.1.v1.1.CDS.1"/>
    <property type="gene ID" value="Kaladp0091s0165.v1.1"/>
</dbReference>
<dbReference type="FunFam" id="3.40.50.2000:FF:000060">
    <property type="entry name" value="Glycosyltransferase"/>
    <property type="match status" value="1"/>
</dbReference>
<evidence type="ECO:0000313" key="4">
    <source>
        <dbReference type="EnsemblPlants" id="Kaladp0091s0165.1.v1.1.CDS.1"/>
    </source>
</evidence>
<proteinExistence type="inferred from homology"/>
<dbReference type="Gene3D" id="3.40.50.2000">
    <property type="entry name" value="Glycogen Phosphorylase B"/>
    <property type="match status" value="3"/>
</dbReference>
<dbReference type="EnsemblPlants" id="Kaladp0091s0165.1.v1.1">
    <property type="protein sequence ID" value="Kaladp0091s0165.1.v1.1.CDS.1"/>
    <property type="gene ID" value="Kaladp0091s0165.v1.1"/>
</dbReference>
<dbReference type="InterPro" id="IPR002213">
    <property type="entry name" value="UDP_glucos_trans"/>
</dbReference>
<keyword evidence="2" id="KW-0808">Transferase</keyword>
<organism evidence="4 5">
    <name type="scientific">Kalanchoe fedtschenkoi</name>
    <name type="common">Lavender scallops</name>
    <name type="synonym">South American air plant</name>
    <dbReference type="NCBI Taxonomy" id="63787"/>
    <lineage>
        <taxon>Eukaryota</taxon>
        <taxon>Viridiplantae</taxon>
        <taxon>Streptophyta</taxon>
        <taxon>Embryophyta</taxon>
        <taxon>Tracheophyta</taxon>
        <taxon>Spermatophyta</taxon>
        <taxon>Magnoliopsida</taxon>
        <taxon>eudicotyledons</taxon>
        <taxon>Gunneridae</taxon>
        <taxon>Pentapetalae</taxon>
        <taxon>Saxifragales</taxon>
        <taxon>Crassulaceae</taxon>
        <taxon>Kalanchoe</taxon>
    </lineage>
</organism>
<comment type="similarity">
    <text evidence="1">Belongs to the UDP-glycosyltransferase family.</text>
</comment>
<dbReference type="Proteomes" id="UP000594263">
    <property type="component" value="Unplaced"/>
</dbReference>
<evidence type="ECO:0000256" key="2">
    <source>
        <dbReference type="ARBA" id="ARBA00022679"/>
    </source>
</evidence>
<feature type="region of interest" description="Disordered" evidence="3">
    <location>
        <begin position="157"/>
        <end position="187"/>
    </location>
</feature>
<dbReference type="SUPFAM" id="SSF53756">
    <property type="entry name" value="UDP-Glycosyltransferase/glycogen phosphorylase"/>
    <property type="match status" value="1"/>
</dbReference>
<dbReference type="PANTHER" id="PTHR48047">
    <property type="entry name" value="GLYCOSYLTRANSFERASE"/>
    <property type="match status" value="1"/>
</dbReference>
<protein>
    <recommendedName>
        <fullName evidence="6">Glycosyltransferase</fullName>
    </recommendedName>
</protein>
<evidence type="ECO:0008006" key="6">
    <source>
        <dbReference type="Google" id="ProtNLM"/>
    </source>
</evidence>
<dbReference type="PANTHER" id="PTHR48047:SF131">
    <property type="entry name" value="GLYCOSYLTRANSFERASE"/>
    <property type="match status" value="1"/>
</dbReference>
<dbReference type="GO" id="GO:0035251">
    <property type="term" value="F:UDP-glucosyltransferase activity"/>
    <property type="evidence" value="ECO:0007669"/>
    <property type="project" value="TreeGrafter"/>
</dbReference>
<sequence length="494" mass="53001">MGGEILVVPFFGQGHLFPCVELCKHLVARGFKATLMIPSSLVSSVAASVRENPEIEILEIDSGGMEGLLAERFERLSKPVCAVVDNMMSSSKEVVGRFGIRTVSFFTSGACSAAVEHCMWKAGVTEDAIKPGETRTLPGLPPEMAVSYSEIKRNFGPPLNGPPPFGAGPSGGPSDPPMLGAGPPRGPVFGGPLPGFGGGPPGPPPRLGGAPHWIHEVEGSVGLMVNSCDELERPFIGYLSKNLDLPVWGVGPLLPEDYWKSSGALVRDGKFRANRRSNYSEDEVVEWLDSKPKASVLYASFGSEVGPSKEEYEQLALALGESRRPFIWVLQQNAGKHGPPPGLFGGSVNPRESDGGYFPHDLAEKVGKRGLIIRGWAPQLMILSHPSTGGFLSHCGWNSTVEAIGRGVPFLAWPIRGDQFFNAKLVVSLLKTGYMVADEFSRSVEKELIAKGMELVMSDEEMKKRAEAVAAEFGKCFPPSSVAALDAFRDLIRS</sequence>
<name>A0A7N1A3I0_KALFE</name>